<dbReference type="AlphaFoldDB" id="A0A8A1M2D8"/>
<dbReference type="EMBL" id="CP069109">
    <property type="protein sequence ID" value="QSS58367.1"/>
    <property type="molecule type" value="Genomic_DNA"/>
</dbReference>
<evidence type="ECO:0000313" key="3">
    <source>
        <dbReference type="Proteomes" id="UP000663671"/>
    </source>
</evidence>
<gene>
    <name evidence="2" type="ORF">I7I51_07791</name>
</gene>
<feature type="region of interest" description="Disordered" evidence="1">
    <location>
        <begin position="47"/>
        <end position="77"/>
    </location>
</feature>
<sequence>MKKNHGKIVIFLYKIALKWYITETIQDDAPGVNVLNISYLEKIKMMKESKNKSKERDEEQDKEKDLMNSQSNQGLYTAISLDRDELLKNQPGYMKEEGNYNQLKKWKQQPD</sequence>
<feature type="region of interest" description="Disordered" evidence="1">
    <location>
        <begin position="90"/>
        <end position="111"/>
    </location>
</feature>
<evidence type="ECO:0000313" key="2">
    <source>
        <dbReference type="EMBL" id="QSS58367.1"/>
    </source>
</evidence>
<organism evidence="2 3">
    <name type="scientific">Ajellomyces capsulatus</name>
    <name type="common">Darling's disease fungus</name>
    <name type="synonym">Histoplasma capsulatum</name>
    <dbReference type="NCBI Taxonomy" id="5037"/>
    <lineage>
        <taxon>Eukaryota</taxon>
        <taxon>Fungi</taxon>
        <taxon>Dikarya</taxon>
        <taxon>Ascomycota</taxon>
        <taxon>Pezizomycotina</taxon>
        <taxon>Eurotiomycetes</taxon>
        <taxon>Eurotiomycetidae</taxon>
        <taxon>Onygenales</taxon>
        <taxon>Ajellomycetaceae</taxon>
        <taxon>Histoplasma</taxon>
    </lineage>
</organism>
<evidence type="ECO:0000256" key="1">
    <source>
        <dbReference type="SAM" id="MobiDB-lite"/>
    </source>
</evidence>
<reference evidence="2" key="1">
    <citation type="submission" date="2021-01" db="EMBL/GenBank/DDBJ databases">
        <title>Chromosome-level genome assembly of a human fungal pathogen reveals clustering of transcriptionally co-regulated genes.</title>
        <authorList>
            <person name="Voorhies M."/>
            <person name="Cohen S."/>
            <person name="Shea T.P."/>
            <person name="Petrus S."/>
            <person name="Munoz J.F."/>
            <person name="Poplawski S."/>
            <person name="Goldman W.E."/>
            <person name="Michael T."/>
            <person name="Cuomo C.A."/>
            <person name="Sil A."/>
            <person name="Beyhan S."/>
        </authorList>
    </citation>
    <scope>NUCLEOTIDE SEQUENCE</scope>
    <source>
        <strain evidence="2">WU24</strain>
    </source>
</reference>
<name>A0A8A1M2D8_AJECA</name>
<dbReference type="Proteomes" id="UP000663671">
    <property type="component" value="Chromosome 2"/>
</dbReference>
<accession>A0A8A1M2D8</accession>
<proteinExistence type="predicted"/>
<dbReference type="VEuPathDB" id="FungiDB:I7I51_07791"/>
<feature type="compositionally biased region" description="Basic and acidic residues" evidence="1">
    <location>
        <begin position="47"/>
        <end position="66"/>
    </location>
</feature>
<protein>
    <submittedName>
        <fullName evidence="2">Uncharacterized protein</fullName>
    </submittedName>
</protein>